<reference evidence="2 3" key="1">
    <citation type="journal article" date="2019" name="Nat. Ecol. Evol.">
        <title>Megaphylogeny resolves global patterns of mushroom evolution.</title>
        <authorList>
            <person name="Varga T."/>
            <person name="Krizsan K."/>
            <person name="Foldi C."/>
            <person name="Dima B."/>
            <person name="Sanchez-Garcia M."/>
            <person name="Sanchez-Ramirez S."/>
            <person name="Szollosi G.J."/>
            <person name="Szarkandi J.G."/>
            <person name="Papp V."/>
            <person name="Albert L."/>
            <person name="Andreopoulos W."/>
            <person name="Angelini C."/>
            <person name="Antonin V."/>
            <person name="Barry K.W."/>
            <person name="Bougher N.L."/>
            <person name="Buchanan P."/>
            <person name="Buyck B."/>
            <person name="Bense V."/>
            <person name="Catcheside P."/>
            <person name="Chovatia M."/>
            <person name="Cooper J."/>
            <person name="Damon W."/>
            <person name="Desjardin D."/>
            <person name="Finy P."/>
            <person name="Geml J."/>
            <person name="Haridas S."/>
            <person name="Hughes K."/>
            <person name="Justo A."/>
            <person name="Karasinski D."/>
            <person name="Kautmanova I."/>
            <person name="Kiss B."/>
            <person name="Kocsube S."/>
            <person name="Kotiranta H."/>
            <person name="LaButti K.M."/>
            <person name="Lechner B.E."/>
            <person name="Liimatainen K."/>
            <person name="Lipzen A."/>
            <person name="Lukacs Z."/>
            <person name="Mihaltcheva S."/>
            <person name="Morgado L.N."/>
            <person name="Niskanen T."/>
            <person name="Noordeloos M.E."/>
            <person name="Ohm R.A."/>
            <person name="Ortiz-Santana B."/>
            <person name="Ovrebo C."/>
            <person name="Racz N."/>
            <person name="Riley R."/>
            <person name="Savchenko A."/>
            <person name="Shiryaev A."/>
            <person name="Soop K."/>
            <person name="Spirin V."/>
            <person name="Szebenyi C."/>
            <person name="Tomsovsky M."/>
            <person name="Tulloss R.E."/>
            <person name="Uehling J."/>
            <person name="Grigoriev I.V."/>
            <person name="Vagvolgyi C."/>
            <person name="Papp T."/>
            <person name="Martin F.M."/>
            <person name="Miettinen O."/>
            <person name="Hibbett D.S."/>
            <person name="Nagy L.G."/>
        </authorList>
    </citation>
    <scope>NUCLEOTIDE SEQUENCE [LARGE SCALE GENOMIC DNA]</scope>
    <source>
        <strain evidence="2 3">CBS 166.37</strain>
    </source>
</reference>
<gene>
    <name evidence="2" type="ORF">BDQ12DRAFT_693422</name>
</gene>
<dbReference type="Proteomes" id="UP000308652">
    <property type="component" value="Unassembled WGS sequence"/>
</dbReference>
<evidence type="ECO:0008006" key="4">
    <source>
        <dbReference type="Google" id="ProtNLM"/>
    </source>
</evidence>
<organism evidence="2 3">
    <name type="scientific">Crucibulum laeve</name>
    <dbReference type="NCBI Taxonomy" id="68775"/>
    <lineage>
        <taxon>Eukaryota</taxon>
        <taxon>Fungi</taxon>
        <taxon>Dikarya</taxon>
        <taxon>Basidiomycota</taxon>
        <taxon>Agaricomycotina</taxon>
        <taxon>Agaricomycetes</taxon>
        <taxon>Agaricomycetidae</taxon>
        <taxon>Agaricales</taxon>
        <taxon>Agaricineae</taxon>
        <taxon>Nidulariaceae</taxon>
        <taxon>Crucibulum</taxon>
    </lineage>
</organism>
<sequence>MLPIPPPATFSNLLNTDLLALVLPLAALPAPINALNNTFTSTPTRSMGVLRIWIGLRVSESCCRARMNGNRRLERKHLKRVRRGSGGRLCNS</sequence>
<feature type="signal peptide" evidence="1">
    <location>
        <begin position="1"/>
        <end position="34"/>
    </location>
</feature>
<keyword evidence="1" id="KW-0732">Signal</keyword>
<proteinExistence type="predicted"/>
<protein>
    <recommendedName>
        <fullName evidence="4">Secreted protein</fullName>
    </recommendedName>
</protein>
<evidence type="ECO:0000313" key="2">
    <source>
        <dbReference type="EMBL" id="TFK31848.1"/>
    </source>
</evidence>
<feature type="chain" id="PRO_5023061779" description="Secreted protein" evidence="1">
    <location>
        <begin position="35"/>
        <end position="92"/>
    </location>
</feature>
<name>A0A5C3LGC1_9AGAR</name>
<keyword evidence="3" id="KW-1185">Reference proteome</keyword>
<evidence type="ECO:0000256" key="1">
    <source>
        <dbReference type="SAM" id="SignalP"/>
    </source>
</evidence>
<accession>A0A5C3LGC1</accession>
<dbReference type="EMBL" id="ML213701">
    <property type="protein sequence ID" value="TFK31848.1"/>
    <property type="molecule type" value="Genomic_DNA"/>
</dbReference>
<evidence type="ECO:0000313" key="3">
    <source>
        <dbReference type="Proteomes" id="UP000308652"/>
    </source>
</evidence>
<dbReference type="AlphaFoldDB" id="A0A5C3LGC1"/>